<organism evidence="9 10">
    <name type="scientific">Letharia columbiana</name>
    <dbReference type="NCBI Taxonomy" id="112416"/>
    <lineage>
        <taxon>Eukaryota</taxon>
        <taxon>Fungi</taxon>
        <taxon>Dikarya</taxon>
        <taxon>Ascomycota</taxon>
        <taxon>Pezizomycotina</taxon>
        <taxon>Lecanoromycetes</taxon>
        <taxon>OSLEUM clade</taxon>
        <taxon>Lecanoromycetidae</taxon>
        <taxon>Lecanorales</taxon>
        <taxon>Lecanorineae</taxon>
        <taxon>Parmeliaceae</taxon>
        <taxon>Letharia</taxon>
    </lineage>
</organism>
<feature type="compositionally biased region" description="Basic and acidic residues" evidence="6">
    <location>
        <begin position="410"/>
        <end position="439"/>
    </location>
</feature>
<feature type="region of interest" description="Disordered" evidence="6">
    <location>
        <begin position="365"/>
        <end position="439"/>
    </location>
</feature>
<dbReference type="GO" id="GO:0016020">
    <property type="term" value="C:membrane"/>
    <property type="evidence" value="ECO:0007669"/>
    <property type="project" value="UniProtKB-SubCell"/>
</dbReference>
<name>A0A8H6FY54_9LECA</name>
<evidence type="ECO:0000256" key="2">
    <source>
        <dbReference type="ARBA" id="ARBA00022692"/>
    </source>
</evidence>
<evidence type="ECO:0000256" key="5">
    <source>
        <dbReference type="ARBA" id="ARBA00038359"/>
    </source>
</evidence>
<dbReference type="RefSeq" id="XP_037166337.1">
    <property type="nucleotide sequence ID" value="XM_037306802.1"/>
</dbReference>
<evidence type="ECO:0000256" key="3">
    <source>
        <dbReference type="ARBA" id="ARBA00022989"/>
    </source>
</evidence>
<feature type="domain" description="Rhodopsin" evidence="8">
    <location>
        <begin position="32"/>
        <end position="275"/>
    </location>
</feature>
<accession>A0A8H6FY54</accession>
<comment type="caution">
    <text evidence="9">The sequence shown here is derived from an EMBL/GenBank/DDBJ whole genome shotgun (WGS) entry which is preliminary data.</text>
</comment>
<dbReference type="PANTHER" id="PTHR33048">
    <property type="entry name" value="PTH11-LIKE INTEGRAL MEMBRANE PROTEIN (AFU_ORTHOLOGUE AFUA_5G11245)"/>
    <property type="match status" value="1"/>
</dbReference>
<evidence type="ECO:0000256" key="7">
    <source>
        <dbReference type="SAM" id="Phobius"/>
    </source>
</evidence>
<feature type="transmembrane region" description="Helical" evidence="7">
    <location>
        <begin position="48"/>
        <end position="72"/>
    </location>
</feature>
<dbReference type="PANTHER" id="PTHR33048:SF57">
    <property type="entry name" value="INTEGRAL MEMBRANE PROTEIN-RELATED"/>
    <property type="match status" value="1"/>
</dbReference>
<evidence type="ECO:0000313" key="9">
    <source>
        <dbReference type="EMBL" id="KAF6237005.1"/>
    </source>
</evidence>
<dbReference type="EMBL" id="JACCJC010000016">
    <property type="protein sequence ID" value="KAF6237005.1"/>
    <property type="molecule type" value="Genomic_DNA"/>
</dbReference>
<dbReference type="OrthoDB" id="5273647at2759"/>
<keyword evidence="4 7" id="KW-0472">Membrane</keyword>
<dbReference type="GeneID" id="59286548"/>
<feature type="compositionally biased region" description="Basic and acidic residues" evidence="6">
    <location>
        <begin position="386"/>
        <end position="402"/>
    </location>
</feature>
<evidence type="ECO:0000256" key="1">
    <source>
        <dbReference type="ARBA" id="ARBA00004141"/>
    </source>
</evidence>
<evidence type="ECO:0000259" key="8">
    <source>
        <dbReference type="Pfam" id="PF20684"/>
    </source>
</evidence>
<dbReference type="InterPro" id="IPR052337">
    <property type="entry name" value="SAT4-like"/>
</dbReference>
<keyword evidence="3 7" id="KW-1133">Transmembrane helix</keyword>
<evidence type="ECO:0000256" key="4">
    <source>
        <dbReference type="ARBA" id="ARBA00023136"/>
    </source>
</evidence>
<proteinExistence type="inferred from homology"/>
<reference evidence="9 10" key="1">
    <citation type="journal article" date="2020" name="Genomics">
        <title>Complete, high-quality genomes from long-read metagenomic sequencing of two wolf lichen thalli reveals enigmatic genome architecture.</title>
        <authorList>
            <person name="McKenzie S.K."/>
            <person name="Walston R.F."/>
            <person name="Allen J.L."/>
        </authorList>
    </citation>
    <scope>NUCLEOTIDE SEQUENCE [LARGE SCALE GENOMIC DNA]</scope>
    <source>
        <strain evidence="9">WasteWater2</strain>
    </source>
</reference>
<evidence type="ECO:0000313" key="10">
    <source>
        <dbReference type="Proteomes" id="UP000578531"/>
    </source>
</evidence>
<feature type="compositionally biased region" description="Low complexity" evidence="6">
    <location>
        <begin position="369"/>
        <end position="378"/>
    </location>
</feature>
<dbReference type="InterPro" id="IPR049326">
    <property type="entry name" value="Rhodopsin_dom_fungi"/>
</dbReference>
<dbReference type="Proteomes" id="UP000578531">
    <property type="component" value="Unassembled WGS sequence"/>
</dbReference>
<gene>
    <name evidence="9" type="ORF">HO173_004884</name>
</gene>
<feature type="transmembrane region" description="Helical" evidence="7">
    <location>
        <begin position="245"/>
        <end position="266"/>
    </location>
</feature>
<feature type="transmembrane region" description="Helical" evidence="7">
    <location>
        <begin position="179"/>
        <end position="201"/>
    </location>
</feature>
<feature type="transmembrane region" description="Helical" evidence="7">
    <location>
        <begin position="213"/>
        <end position="233"/>
    </location>
</feature>
<comment type="subcellular location">
    <subcellularLocation>
        <location evidence="1">Membrane</location>
        <topology evidence="1">Multi-pass membrane protein</topology>
    </subcellularLocation>
</comment>
<dbReference type="Pfam" id="PF20684">
    <property type="entry name" value="Fung_rhodopsin"/>
    <property type="match status" value="1"/>
</dbReference>
<keyword evidence="10" id="KW-1185">Reference proteome</keyword>
<feature type="transmembrane region" description="Helical" evidence="7">
    <location>
        <begin position="12"/>
        <end position="36"/>
    </location>
</feature>
<sequence length="439" mass="48172">MTPTPFSRDPTRVTHVVVLAVFSFLALVAVIFRLWARKLQRNIWEANDYLVIVGLIWALALSVFTMHSNIYWDLGGDVTQYGDPEAIGRLVVLQFKALLVGQVTWAVAVTFIRASILALYIRIFRTKSFRMTCYVVHGINAAFGAATILGACLICQPISFNWNHSIAGGHCGDQKSLDLFIGIFNLLVDVTVVVLPMPVLWGLQMAVGKKWTLSGMFGLGIIICVITLIRIDITTMNHGTNAQQIYSLLALFTCLEALLGVINACLPVLKPIFNRLGDSGASAWLSSVMSGTIPIFMRPSQMGSRWTTPAATTTKKKKQDSGTGKEMPEMPRWPGGPGGPATTSPPPRYVDGKAADMMFASPVGVANMRSPSSSSPVRPRGPPVPPKEDDYRASPAKDWERRKGGRGIRVQKEWDVERGIGEESDRQPLDPRRDYNAGQ</sequence>
<keyword evidence="2 7" id="KW-0812">Transmembrane</keyword>
<protein>
    <recommendedName>
        <fullName evidence="8">Rhodopsin domain-containing protein</fullName>
    </recommendedName>
</protein>
<feature type="transmembrane region" description="Helical" evidence="7">
    <location>
        <begin position="133"/>
        <end position="159"/>
    </location>
</feature>
<evidence type="ECO:0000256" key="6">
    <source>
        <dbReference type="SAM" id="MobiDB-lite"/>
    </source>
</evidence>
<feature type="region of interest" description="Disordered" evidence="6">
    <location>
        <begin position="302"/>
        <end position="352"/>
    </location>
</feature>
<feature type="transmembrane region" description="Helical" evidence="7">
    <location>
        <begin position="99"/>
        <end position="121"/>
    </location>
</feature>
<dbReference type="AlphaFoldDB" id="A0A8H6FY54"/>
<comment type="similarity">
    <text evidence="5">Belongs to the SAT4 family.</text>
</comment>